<feature type="region of interest" description="Disordered" evidence="4">
    <location>
        <begin position="775"/>
        <end position="802"/>
    </location>
</feature>
<evidence type="ECO:0000256" key="3">
    <source>
        <dbReference type="ARBA" id="ARBA00023157"/>
    </source>
</evidence>
<dbReference type="Pfam" id="PF07587">
    <property type="entry name" value="PSD1"/>
    <property type="match status" value="1"/>
</dbReference>
<feature type="region of interest" description="Disordered" evidence="4">
    <location>
        <begin position="513"/>
        <end position="551"/>
    </location>
</feature>
<dbReference type="InterPro" id="IPR008979">
    <property type="entry name" value="Galactose-bd-like_sf"/>
</dbReference>
<feature type="compositionally biased region" description="Polar residues" evidence="4">
    <location>
        <begin position="782"/>
        <end position="794"/>
    </location>
</feature>
<dbReference type="AlphaFoldDB" id="A0A7W5DUD7"/>
<dbReference type="Pfam" id="PF07583">
    <property type="entry name" value="PSCyt2"/>
    <property type="match status" value="1"/>
</dbReference>
<sequence>MTCALPCSADEAVDFNRDIRPLLSGNCLICHGPDEEERAAGLRLDTEEGSQEDLGGYAAVVPGAPEDSELLERLTTDDEDLRMPPEGKGKVFSPEQVELVRRWIEQGGSYAKHWSYVKPERPELPAVDNSSWPINAVDRFILARLESEGLEPSPCADRLTLARRVSLDLTGLPPTWEEANAFANDPRPDAYERFVDRLLDSPSFGERWARVWLDLARYADSSGYADDPPRTIWAYRDYVIRSLNANKPFDQFTIEQIAGDLIDNATPDQLIATAFHRNTMTNNEGGTNDEEFRNVAVVDRVNTTMAVWMGTTMACAQCHTHKYDPITHDEYFQFFAFFNNTEDADRKDERPVIDIWSDQQRETKQQLQQRIAALQSTLDRTTPEIMAAHDQWLAGLREPPRWEWIRPISATASETPLNVDKNGWIDLQTQQTSDVECRIDFPQSDRITGLSLRVQSDQKIMIAADLVTASWKPHNAAPIDARYVRIELPGKDKFLYVAEVEVFAGGVNVATEGKATQSSTTRDGNAGDAIDGNTNGDFKAGSVTHTDSGNSPWLEIDLGSIKPVDSVSVWNRTDGGKPITNRLNGFRIVLLDEDRTEIWKHSPEQSPSPSAVYSTDDSVNLDLTPIDIGPSEDNASINHVFSLSSPMDLSNGLLTIHVDGVSADVDRFQLSVTSDDKLTRWAQLPAHIRSLIRSPQSLDHDQREKLAKYYRNVTPLLAEERVALEELKTTLSGMKPETTVPVMRQLPETKHRKSHVHLRGSYLSPGNEVNEGVPAAFHPLTSPATDSDSFNPDNSHPDGSKPDRMTLARWLIDEENPLTARVIANRHWEQIFGIGLVETSEEFGSQGELPSHPKLLDYLAVELRDGGWDLKQLLRLLVTSATYRQSSAADPELLQIDPANRLCARGPRFRASAEEVRDNALFVSGLLSDKMFGPPVRPVQPDLGLKAAFGSATDWKTSEGEDRYRRGIYTMWRRSSPYPSMAQFDAPNREVCTVRRIRTNTPLQALVTLNDPVYIEAAQALARRVVATSPAIPERIEFLFHQTLLRDASESEADRLTQLADELTTYYLDHSDDAVKMATAPLGPLPDNESNGNTNAVAEMATWTVLCNVVLNLDEMLMKR</sequence>
<evidence type="ECO:0000256" key="2">
    <source>
        <dbReference type="ARBA" id="ARBA00022837"/>
    </source>
</evidence>
<comment type="caution">
    <text evidence="6">The sequence shown here is derived from an EMBL/GenBank/DDBJ whole genome shotgun (WGS) entry which is preliminary data.</text>
</comment>
<name>A0A7W5DUD7_9BACT</name>
<evidence type="ECO:0000256" key="4">
    <source>
        <dbReference type="SAM" id="MobiDB-lite"/>
    </source>
</evidence>
<dbReference type="Pfam" id="PF07635">
    <property type="entry name" value="PSCyt1"/>
    <property type="match status" value="1"/>
</dbReference>
<dbReference type="InterPro" id="IPR011444">
    <property type="entry name" value="DUF1549"/>
</dbReference>
<dbReference type="RefSeq" id="WP_246419026.1">
    <property type="nucleotide sequence ID" value="NZ_JACHXU010000002.1"/>
</dbReference>
<dbReference type="InterPro" id="IPR011429">
    <property type="entry name" value="Cyt_c_Planctomycete-type"/>
</dbReference>
<organism evidence="6 7">
    <name type="scientific">Aporhodopirellula rubra</name>
    <dbReference type="NCBI Taxonomy" id="980271"/>
    <lineage>
        <taxon>Bacteria</taxon>
        <taxon>Pseudomonadati</taxon>
        <taxon>Planctomycetota</taxon>
        <taxon>Planctomycetia</taxon>
        <taxon>Pirellulales</taxon>
        <taxon>Pirellulaceae</taxon>
        <taxon>Aporhodopirellula</taxon>
    </lineage>
</organism>
<dbReference type="Pfam" id="PF22633">
    <property type="entry name" value="F5_F8_type_C_2"/>
    <property type="match status" value="1"/>
</dbReference>
<dbReference type="EMBL" id="JACHXU010000002">
    <property type="protein sequence ID" value="MBB3204735.1"/>
    <property type="molecule type" value="Genomic_DNA"/>
</dbReference>
<keyword evidence="2" id="KW-0106">Calcium</keyword>
<keyword evidence="7" id="KW-1185">Reference proteome</keyword>
<dbReference type="GO" id="GO:0009055">
    <property type="term" value="F:electron transfer activity"/>
    <property type="evidence" value="ECO:0007669"/>
    <property type="project" value="InterPro"/>
</dbReference>
<evidence type="ECO:0000313" key="6">
    <source>
        <dbReference type="EMBL" id="MBB3204735.1"/>
    </source>
</evidence>
<evidence type="ECO:0000256" key="1">
    <source>
        <dbReference type="ARBA" id="ARBA00022723"/>
    </source>
</evidence>
<dbReference type="PANTHER" id="PTHR35889">
    <property type="entry name" value="CYCLOINULO-OLIGOSACCHARIDE FRUCTANOTRANSFERASE-RELATED"/>
    <property type="match status" value="1"/>
</dbReference>
<keyword evidence="1" id="KW-0479">Metal-binding</keyword>
<dbReference type="GO" id="GO:0046872">
    <property type="term" value="F:metal ion binding"/>
    <property type="evidence" value="ECO:0007669"/>
    <property type="project" value="UniProtKB-KW"/>
</dbReference>
<proteinExistence type="predicted"/>
<dbReference type="InterPro" id="IPR006585">
    <property type="entry name" value="FTP1"/>
</dbReference>
<feature type="domain" description="Fucolectin tachylectin-4 pentraxin-1" evidence="5">
    <location>
        <begin position="506"/>
        <end position="648"/>
    </location>
</feature>
<dbReference type="SMART" id="SM00607">
    <property type="entry name" value="FTP"/>
    <property type="match status" value="1"/>
</dbReference>
<feature type="compositionally biased region" description="Polar residues" evidence="4">
    <location>
        <begin position="514"/>
        <end position="523"/>
    </location>
</feature>
<dbReference type="SUPFAM" id="SSF49785">
    <property type="entry name" value="Galactose-binding domain-like"/>
    <property type="match status" value="1"/>
</dbReference>
<dbReference type="InterPro" id="IPR022655">
    <property type="entry name" value="DUF1553"/>
</dbReference>
<dbReference type="InterPro" id="IPR036909">
    <property type="entry name" value="Cyt_c-like_dom_sf"/>
</dbReference>
<keyword evidence="3" id="KW-1015">Disulfide bond</keyword>
<dbReference type="SUPFAM" id="SSF46626">
    <property type="entry name" value="Cytochrome c"/>
    <property type="match status" value="1"/>
</dbReference>
<dbReference type="Proteomes" id="UP000536179">
    <property type="component" value="Unassembled WGS sequence"/>
</dbReference>
<dbReference type="PANTHER" id="PTHR35889:SF3">
    <property type="entry name" value="F-BOX DOMAIN-CONTAINING PROTEIN"/>
    <property type="match status" value="1"/>
</dbReference>
<gene>
    <name evidence="6" type="ORF">FHS27_000502</name>
</gene>
<dbReference type="GO" id="GO:0020037">
    <property type="term" value="F:heme binding"/>
    <property type="evidence" value="ECO:0007669"/>
    <property type="project" value="InterPro"/>
</dbReference>
<evidence type="ECO:0000313" key="7">
    <source>
        <dbReference type="Proteomes" id="UP000536179"/>
    </source>
</evidence>
<dbReference type="Gene3D" id="2.60.120.260">
    <property type="entry name" value="Galactose-binding domain-like"/>
    <property type="match status" value="2"/>
</dbReference>
<accession>A0A7W5DUD7</accession>
<evidence type="ECO:0000259" key="5">
    <source>
        <dbReference type="SMART" id="SM00607"/>
    </source>
</evidence>
<reference evidence="6 7" key="1">
    <citation type="submission" date="2020-08" db="EMBL/GenBank/DDBJ databases">
        <title>Genomic Encyclopedia of Type Strains, Phase III (KMG-III): the genomes of soil and plant-associated and newly described type strains.</title>
        <authorList>
            <person name="Whitman W."/>
        </authorList>
    </citation>
    <scope>NUCLEOTIDE SEQUENCE [LARGE SCALE GENOMIC DNA]</scope>
    <source>
        <strain evidence="6 7">CECT 8075</strain>
    </source>
</reference>
<protein>
    <recommendedName>
        <fullName evidence="5">Fucolectin tachylectin-4 pentraxin-1 domain-containing protein</fullName>
    </recommendedName>
</protein>